<dbReference type="FunFam" id="3.30.505.10:FF:000103">
    <property type="entry name" value="Si:ch73-109i22.2"/>
    <property type="match status" value="1"/>
</dbReference>
<feature type="region of interest" description="Disordered" evidence="3">
    <location>
        <begin position="25"/>
        <end position="85"/>
    </location>
</feature>
<keyword evidence="1 2" id="KW-0727">SH2 domain</keyword>
<dbReference type="InterPro" id="IPR000980">
    <property type="entry name" value="SH2"/>
</dbReference>
<accession>A0ABD1IZG7</accession>
<dbReference type="Proteomes" id="UP001591681">
    <property type="component" value="Unassembled WGS sequence"/>
</dbReference>
<dbReference type="PROSITE" id="PS50001">
    <property type="entry name" value="SH2"/>
    <property type="match status" value="1"/>
</dbReference>
<dbReference type="SMART" id="SM00252">
    <property type="entry name" value="SH2"/>
    <property type="match status" value="1"/>
</dbReference>
<reference evidence="5 6" key="1">
    <citation type="submission" date="2024-09" db="EMBL/GenBank/DDBJ databases">
        <title>A chromosome-level genome assembly of Gray's grenadier anchovy, Coilia grayii.</title>
        <authorList>
            <person name="Fu Z."/>
        </authorList>
    </citation>
    <scope>NUCLEOTIDE SEQUENCE [LARGE SCALE GENOMIC DNA]</scope>
    <source>
        <strain evidence="5">G4</strain>
        <tissue evidence="5">Muscle</tissue>
    </source>
</reference>
<feature type="compositionally biased region" description="Polar residues" evidence="3">
    <location>
        <begin position="333"/>
        <end position="343"/>
    </location>
</feature>
<dbReference type="EMBL" id="JBHFQA010000021">
    <property type="protein sequence ID" value="KAL2080345.1"/>
    <property type="molecule type" value="Genomic_DNA"/>
</dbReference>
<feature type="compositionally biased region" description="Basic and acidic residues" evidence="3">
    <location>
        <begin position="320"/>
        <end position="332"/>
    </location>
</feature>
<protein>
    <recommendedName>
        <fullName evidence="4">SH2 domain-containing protein</fullName>
    </recommendedName>
</protein>
<gene>
    <name evidence="5" type="ORF">ACEWY4_024138</name>
</gene>
<feature type="domain" description="SH2" evidence="4">
    <location>
        <begin position="138"/>
        <end position="236"/>
    </location>
</feature>
<feature type="compositionally biased region" description="Low complexity" evidence="3">
    <location>
        <begin position="469"/>
        <end position="478"/>
    </location>
</feature>
<feature type="compositionally biased region" description="Polar residues" evidence="3">
    <location>
        <begin position="492"/>
        <end position="521"/>
    </location>
</feature>
<sequence length="553" mass="60113">MLCSYVEAYVEAVFLCRGCVLTTDAEDKQREERIRTLPVPAAQPIGAHDPPVSRKPPIKPRRSIKGRPGAQQEPGPPNTPASQTGNEVVVKRLSPAVMLGPSGPLEALSPSLRAHTLLWFHRSQLPRLQTQGKPLPRWLHGFATRREAEQLLHDQPLGCFLLRLSESKIGFVLSYRGKDRCRHFIVEEEEGGSPFGQGGKYVIAGESSRHCSLEELITYYTHNPVGPFDEMLTVPYTKTNGLSDDIFRKRVGDSEQVKETCGQVSPSPNPASVDAETASKETPEYAVVRKALRKSHSLPESPNGPDTAPPVAMAFSPPSQRKESTECLDRPSSETSTSATSNPADVPYARVNKPLRAVTQTPASTAGSSASGLQGAMALPTPASPPHPSSAEQKYWHLEPEHTYEETPGTQEHIDFYAVGRRREVEQSEGSSRNHVYSEVNLRGARQSPAQSAEPAPIRTGNTATLPVSLRPTPNLPLRLPPRPSSVFSRPDNSAVQNFSGGLLSTSPSQSDDISPYSTSRPGPACDSSPIYEQIPLRPSGPRPPLPPPNPKH</sequence>
<keyword evidence="6" id="KW-1185">Reference proteome</keyword>
<dbReference type="Pfam" id="PF00017">
    <property type="entry name" value="SH2"/>
    <property type="match status" value="1"/>
</dbReference>
<feature type="compositionally biased region" description="Low complexity" evidence="3">
    <location>
        <begin position="359"/>
        <end position="381"/>
    </location>
</feature>
<dbReference type="Gene3D" id="3.30.505.10">
    <property type="entry name" value="SH2 domain"/>
    <property type="match status" value="1"/>
</dbReference>
<feature type="compositionally biased region" description="Basic and acidic residues" evidence="3">
    <location>
        <begin position="25"/>
        <end position="35"/>
    </location>
</feature>
<comment type="caution">
    <text evidence="5">The sequence shown here is derived from an EMBL/GenBank/DDBJ whole genome shotgun (WGS) entry which is preliminary data.</text>
</comment>
<dbReference type="PRINTS" id="PR00401">
    <property type="entry name" value="SH2DOMAIN"/>
</dbReference>
<evidence type="ECO:0000256" key="1">
    <source>
        <dbReference type="ARBA" id="ARBA00022999"/>
    </source>
</evidence>
<feature type="region of interest" description="Disordered" evidence="3">
    <location>
        <begin position="425"/>
        <end position="553"/>
    </location>
</feature>
<dbReference type="PANTHER" id="PTHR14388:SF23">
    <property type="entry name" value="SI:CH73-109I22.2"/>
    <property type="match status" value="1"/>
</dbReference>
<feature type="compositionally biased region" description="Basic residues" evidence="3">
    <location>
        <begin position="56"/>
        <end position="65"/>
    </location>
</feature>
<evidence type="ECO:0000256" key="2">
    <source>
        <dbReference type="PROSITE-ProRule" id="PRU00191"/>
    </source>
</evidence>
<dbReference type="SUPFAM" id="SSF55550">
    <property type="entry name" value="SH2 domain"/>
    <property type="match status" value="1"/>
</dbReference>
<name>A0ABD1IZG7_9TELE</name>
<feature type="compositionally biased region" description="Pro residues" evidence="3">
    <location>
        <begin position="539"/>
        <end position="553"/>
    </location>
</feature>
<feature type="region of interest" description="Disordered" evidence="3">
    <location>
        <begin position="253"/>
        <end position="392"/>
    </location>
</feature>
<organism evidence="5 6">
    <name type="scientific">Coilia grayii</name>
    <name type="common">Gray's grenadier anchovy</name>
    <dbReference type="NCBI Taxonomy" id="363190"/>
    <lineage>
        <taxon>Eukaryota</taxon>
        <taxon>Metazoa</taxon>
        <taxon>Chordata</taxon>
        <taxon>Craniata</taxon>
        <taxon>Vertebrata</taxon>
        <taxon>Euteleostomi</taxon>
        <taxon>Actinopterygii</taxon>
        <taxon>Neopterygii</taxon>
        <taxon>Teleostei</taxon>
        <taxon>Clupei</taxon>
        <taxon>Clupeiformes</taxon>
        <taxon>Clupeoidei</taxon>
        <taxon>Engraulidae</taxon>
        <taxon>Coilinae</taxon>
        <taxon>Coilia</taxon>
    </lineage>
</organism>
<dbReference type="InterPro" id="IPR036860">
    <property type="entry name" value="SH2_dom_sf"/>
</dbReference>
<dbReference type="PANTHER" id="PTHR14388">
    <property type="entry name" value="T CELL-SPECIFIC ADAPTER PROTEIN TSAD"/>
    <property type="match status" value="1"/>
</dbReference>
<evidence type="ECO:0000313" key="6">
    <source>
        <dbReference type="Proteomes" id="UP001591681"/>
    </source>
</evidence>
<evidence type="ECO:0000259" key="4">
    <source>
        <dbReference type="PROSITE" id="PS50001"/>
    </source>
</evidence>
<dbReference type="AlphaFoldDB" id="A0ABD1IZG7"/>
<evidence type="ECO:0000256" key="3">
    <source>
        <dbReference type="SAM" id="MobiDB-lite"/>
    </source>
</evidence>
<proteinExistence type="predicted"/>
<evidence type="ECO:0000313" key="5">
    <source>
        <dbReference type="EMBL" id="KAL2080345.1"/>
    </source>
</evidence>